<dbReference type="InterPro" id="IPR036116">
    <property type="entry name" value="FN3_sf"/>
</dbReference>
<sequence length="466" mass="48065">MLAPIGRFSLAGVALATCLGVAVTPPAHAAEILPTLLAKVATTTVPHDLMVSATGSSLYAISSTGLLTTYDITGPMPVESSSLQVGNAIANAYFTTGPTPGHAYVYGQQAAPKSGYNNFLFDIDPASNSTVSSAFIDAGDLSSPPIPANLPSVNVPLGQPITGVVVADLTGRYILAAAEGDEMLVIDTAANQVTGAIRAGDGPLITRALDPSNRLYVSYGSPEIRVINLSLLGSLPPAPTGVSAHAASPTSAAVRWSAPSPASPATAGNEVTGYIVTASPGNRTCSTSGLACTVQKLTRGQKYIFSVQSQNAMARSARVNTAPALALQKATRCSRGGPCAIGEIGPGGGIVFALPTTKGNTGRKTYEAAPNSWSGGSQDPALEWSQALTASAAYRGGGTTGWKLPSIAELGWLYKQRAAVGGFAPTRYWSSTARNEFMADNYFFNSGRRGEYGKDSAFLVRPVRRF</sequence>
<protein>
    <submittedName>
        <fullName evidence="2">Unannotated protein</fullName>
    </submittedName>
</protein>
<dbReference type="Pfam" id="PF00041">
    <property type="entry name" value="fn3"/>
    <property type="match status" value="1"/>
</dbReference>
<evidence type="ECO:0000313" key="2">
    <source>
        <dbReference type="EMBL" id="CAB4964729.1"/>
    </source>
</evidence>
<name>A0A6J7LFH0_9ZZZZ</name>
<gene>
    <name evidence="2" type="ORF">UFOPK3772_02552</name>
</gene>
<dbReference type="Pfam" id="PF07603">
    <property type="entry name" value="Lcl_C"/>
    <property type="match status" value="1"/>
</dbReference>
<dbReference type="InterPro" id="IPR011048">
    <property type="entry name" value="Haem_d1_sf"/>
</dbReference>
<dbReference type="InterPro" id="IPR003961">
    <property type="entry name" value="FN3_dom"/>
</dbReference>
<dbReference type="EMBL" id="CAFBNE010000102">
    <property type="protein sequence ID" value="CAB4964729.1"/>
    <property type="molecule type" value="Genomic_DNA"/>
</dbReference>
<dbReference type="SUPFAM" id="SSF51004">
    <property type="entry name" value="C-terminal (heme d1) domain of cytochrome cd1-nitrite reductase"/>
    <property type="match status" value="1"/>
</dbReference>
<accession>A0A6J7LFH0</accession>
<dbReference type="InterPro" id="IPR011460">
    <property type="entry name" value="Lcl_C"/>
</dbReference>
<organism evidence="2">
    <name type="scientific">freshwater metagenome</name>
    <dbReference type="NCBI Taxonomy" id="449393"/>
    <lineage>
        <taxon>unclassified sequences</taxon>
        <taxon>metagenomes</taxon>
        <taxon>ecological metagenomes</taxon>
    </lineage>
</organism>
<feature type="domain" description="Fibronectin type-III" evidence="1">
    <location>
        <begin position="238"/>
        <end position="329"/>
    </location>
</feature>
<dbReference type="AlphaFoldDB" id="A0A6J7LFH0"/>
<dbReference type="InterPro" id="IPR015943">
    <property type="entry name" value="WD40/YVTN_repeat-like_dom_sf"/>
</dbReference>
<dbReference type="CDD" id="cd00063">
    <property type="entry name" value="FN3"/>
    <property type="match status" value="1"/>
</dbReference>
<reference evidence="2" key="1">
    <citation type="submission" date="2020-05" db="EMBL/GenBank/DDBJ databases">
        <authorList>
            <person name="Chiriac C."/>
            <person name="Salcher M."/>
            <person name="Ghai R."/>
            <person name="Kavagutti S V."/>
        </authorList>
    </citation>
    <scope>NUCLEOTIDE SEQUENCE</scope>
</reference>
<proteinExistence type="predicted"/>
<evidence type="ECO:0000259" key="1">
    <source>
        <dbReference type="PROSITE" id="PS50853"/>
    </source>
</evidence>
<dbReference type="InterPro" id="IPR013783">
    <property type="entry name" value="Ig-like_fold"/>
</dbReference>
<dbReference type="SUPFAM" id="SSF49265">
    <property type="entry name" value="Fibronectin type III"/>
    <property type="match status" value="1"/>
</dbReference>
<dbReference type="SMART" id="SM00060">
    <property type="entry name" value="FN3"/>
    <property type="match status" value="1"/>
</dbReference>
<dbReference type="Gene3D" id="2.60.40.10">
    <property type="entry name" value="Immunoglobulins"/>
    <property type="match status" value="1"/>
</dbReference>
<dbReference type="Gene3D" id="2.130.10.10">
    <property type="entry name" value="YVTN repeat-like/Quinoprotein amine dehydrogenase"/>
    <property type="match status" value="1"/>
</dbReference>
<dbReference type="PROSITE" id="PS50853">
    <property type="entry name" value="FN3"/>
    <property type="match status" value="1"/>
</dbReference>